<evidence type="ECO:0000256" key="1">
    <source>
        <dbReference type="SAM" id="MobiDB-lite"/>
    </source>
</evidence>
<sequence length="679" mass="74712">MLTAASFLRPSKIQLETLIMNKEHSDLIYAESAFGLALAASALAEAAQALSEAAAALSTTSQDVKPPPTINQSLETTPGASESQEADNKMGKSRSIDGDDASSVDANTGNNVHRRDITPEISSNKAIPSRDAAPDVNHSQVQHDIGGQKEPHLQPLDGLLFPGRNCLVLEEEFDALSLILAYATAGKRTICYVPTSGSLFPWKSIISAIVPDRQVRSAISFSGESLMQFDAAAERFASSNDGSVLVLCPELLPRANEMKIHSISDSLIFWGFPSFWLSLPDAIQQSRHTTLILSRGEYLDSTCRNLITRPSFSFSIHPRQSEFNSFGPDNGLFGLRDRVRRIVSGPEHSRNIQIIYKDLVKMSAANAARLGFIIGDHSVKIDTVNKFVARVFLRGRLEDGSSIFKPDGKPLKIPRLALKNLGTSPAKHILETKKGTSVEKIPAVASQNNAPSNKPLTFTHPPGRWHITLQHDADAIPLICYLAEKHPKSVCCISHCHAADSYGDIFDHISKYEVIRSKKKKHTLEEALARFSRPGVQSGLCLLRGNPPNVRDHSSNFKHVKAAALIYWGLPAHDSFLWPSRVSEVQFTHIYWIIPPDQLSTFRDPMLAGGQFRGHPDSNLLNAQGDNSLLQPIREKARLVFASVSRTTISKISQSYAPARPHAYPFSEFVKNVMLRDDC</sequence>
<accession>A0A8H3ABB4</accession>
<feature type="compositionally biased region" description="Polar residues" evidence="1">
    <location>
        <begin position="70"/>
        <end position="83"/>
    </location>
</feature>
<feature type="compositionally biased region" description="Basic and acidic residues" evidence="1">
    <location>
        <begin position="86"/>
        <end position="97"/>
    </location>
</feature>
<comment type="caution">
    <text evidence="2">The sequence shown here is derived from an EMBL/GenBank/DDBJ whole genome shotgun (WGS) entry which is preliminary data.</text>
</comment>
<dbReference type="AlphaFoldDB" id="A0A8H3ABB4"/>
<evidence type="ECO:0000313" key="3">
    <source>
        <dbReference type="Proteomes" id="UP000663853"/>
    </source>
</evidence>
<feature type="region of interest" description="Disordered" evidence="1">
    <location>
        <begin position="58"/>
        <end position="150"/>
    </location>
</feature>
<proteinExistence type="predicted"/>
<dbReference type="EMBL" id="CAJMXA010000044">
    <property type="protein sequence ID" value="CAE6412913.1"/>
    <property type="molecule type" value="Genomic_DNA"/>
</dbReference>
<name>A0A8H3ABB4_9AGAM</name>
<organism evidence="2 3">
    <name type="scientific">Rhizoctonia solani</name>
    <dbReference type="NCBI Taxonomy" id="456999"/>
    <lineage>
        <taxon>Eukaryota</taxon>
        <taxon>Fungi</taxon>
        <taxon>Dikarya</taxon>
        <taxon>Basidiomycota</taxon>
        <taxon>Agaricomycotina</taxon>
        <taxon>Agaricomycetes</taxon>
        <taxon>Cantharellales</taxon>
        <taxon>Ceratobasidiaceae</taxon>
        <taxon>Rhizoctonia</taxon>
    </lineage>
</organism>
<reference evidence="2" key="1">
    <citation type="submission" date="2021-01" db="EMBL/GenBank/DDBJ databases">
        <authorList>
            <person name="Kaushik A."/>
        </authorList>
    </citation>
    <scope>NUCLEOTIDE SEQUENCE</scope>
    <source>
        <strain evidence="2">AG6-10EEA</strain>
    </source>
</reference>
<protein>
    <submittedName>
        <fullName evidence="2">Uncharacterized protein</fullName>
    </submittedName>
</protein>
<gene>
    <name evidence="2" type="ORF">RDB_LOCUS2791</name>
</gene>
<evidence type="ECO:0000313" key="2">
    <source>
        <dbReference type="EMBL" id="CAE6412913.1"/>
    </source>
</evidence>
<dbReference type="Proteomes" id="UP000663853">
    <property type="component" value="Unassembled WGS sequence"/>
</dbReference>